<proteinExistence type="predicted"/>
<gene>
    <name evidence="2" type="ORF">PHYSODRAFT_297762</name>
</gene>
<dbReference type="AlphaFoldDB" id="G4Z8R0"/>
<evidence type="ECO:0000256" key="1">
    <source>
        <dbReference type="SAM" id="MobiDB-lite"/>
    </source>
</evidence>
<dbReference type="RefSeq" id="XP_009521809.1">
    <property type="nucleotide sequence ID" value="XM_009523514.1"/>
</dbReference>
<accession>G4Z8R0</accession>
<keyword evidence="3" id="KW-1185">Reference proteome</keyword>
<dbReference type="KEGG" id="psoj:PHYSODRAFT_297762"/>
<dbReference type="GeneID" id="20641524"/>
<evidence type="ECO:0000313" key="2">
    <source>
        <dbReference type="EMBL" id="EGZ19092.1"/>
    </source>
</evidence>
<feature type="compositionally biased region" description="Basic and acidic residues" evidence="1">
    <location>
        <begin position="64"/>
        <end position="85"/>
    </location>
</feature>
<evidence type="ECO:0000313" key="3">
    <source>
        <dbReference type="Proteomes" id="UP000002640"/>
    </source>
</evidence>
<organism evidence="2 3">
    <name type="scientific">Phytophthora sojae (strain P6497)</name>
    <name type="common">Soybean stem and root rot agent</name>
    <name type="synonym">Phytophthora megasperma f. sp. glycines</name>
    <dbReference type="NCBI Taxonomy" id="1094619"/>
    <lineage>
        <taxon>Eukaryota</taxon>
        <taxon>Sar</taxon>
        <taxon>Stramenopiles</taxon>
        <taxon>Oomycota</taxon>
        <taxon>Peronosporomycetes</taxon>
        <taxon>Peronosporales</taxon>
        <taxon>Peronosporaceae</taxon>
        <taxon>Phytophthora</taxon>
    </lineage>
</organism>
<name>G4Z8R0_PHYSP</name>
<sequence>MDKLPDIQQQLSRIAADVAEHSQLDSVAPSPAAEMTPVLIHIEQLLDEIRASTRAIVAKASRQGRPEPRPTKRRRTDDFRVKLESEDVVDYESETETEDEAAADQTGDAEEMDEGEKEEGEEEEGEEEEEHDDDDDTGDAGGLAGSKLQEGKSEEHGDEFEEKPHKRMLDPEAAAALEKQLRKSVKSYLAITRKVADVDEKTDLNRAEQVMAIVGRWSGASMIQLLKLLRGGGVPSVEVATDFCDATVLLPSTIAVHRSQQGMNQKWFSLTMKRIQQISALAKANCDIPKCLSDAKLDVTRERLQEHSTNTKTDFLRQMEVYIERMKSQDGVLEPDRVEKRVGKLASLFHHDFKLCSKRKTPPRTEENWRRFAQIGEVLAEWILVGERATSGPNLPAHLESFERQLRGFAKKNPGRVPASLLQ</sequence>
<protein>
    <submittedName>
        <fullName evidence="2">Uncharacterized protein</fullName>
    </submittedName>
</protein>
<dbReference type="SMR" id="G4Z8R0"/>
<reference evidence="2 3" key="1">
    <citation type="journal article" date="2006" name="Science">
        <title>Phytophthora genome sequences uncover evolutionary origins and mechanisms of pathogenesis.</title>
        <authorList>
            <person name="Tyler B.M."/>
            <person name="Tripathy S."/>
            <person name="Zhang X."/>
            <person name="Dehal P."/>
            <person name="Jiang R.H."/>
            <person name="Aerts A."/>
            <person name="Arredondo F.D."/>
            <person name="Baxter L."/>
            <person name="Bensasson D."/>
            <person name="Beynon J.L."/>
            <person name="Chapman J."/>
            <person name="Damasceno C.M."/>
            <person name="Dorrance A.E."/>
            <person name="Dou D."/>
            <person name="Dickerman A.W."/>
            <person name="Dubchak I.L."/>
            <person name="Garbelotto M."/>
            <person name="Gijzen M."/>
            <person name="Gordon S.G."/>
            <person name="Govers F."/>
            <person name="Grunwald N.J."/>
            <person name="Huang W."/>
            <person name="Ivors K.L."/>
            <person name="Jones R.W."/>
            <person name="Kamoun S."/>
            <person name="Krampis K."/>
            <person name="Lamour K.H."/>
            <person name="Lee M.K."/>
            <person name="McDonald W.H."/>
            <person name="Medina M."/>
            <person name="Meijer H.J."/>
            <person name="Nordberg E.K."/>
            <person name="Maclean D.J."/>
            <person name="Ospina-Giraldo M.D."/>
            <person name="Morris P.F."/>
            <person name="Phuntumart V."/>
            <person name="Putnam N.H."/>
            <person name="Rash S."/>
            <person name="Rose J.K."/>
            <person name="Sakihama Y."/>
            <person name="Salamov A.A."/>
            <person name="Savidor A."/>
            <person name="Scheuring C.F."/>
            <person name="Smith B.M."/>
            <person name="Sobral B.W."/>
            <person name="Terry A."/>
            <person name="Torto-Alalibo T.A."/>
            <person name="Win J."/>
            <person name="Xu Z."/>
            <person name="Zhang H."/>
            <person name="Grigoriev I.V."/>
            <person name="Rokhsar D.S."/>
            <person name="Boore J.L."/>
        </authorList>
    </citation>
    <scope>NUCLEOTIDE SEQUENCE [LARGE SCALE GENOMIC DNA]</scope>
    <source>
        <strain evidence="2 3">P6497</strain>
    </source>
</reference>
<dbReference type="EMBL" id="JH159153">
    <property type="protein sequence ID" value="EGZ19092.1"/>
    <property type="molecule type" value="Genomic_DNA"/>
</dbReference>
<dbReference type="Proteomes" id="UP000002640">
    <property type="component" value="Unassembled WGS sequence"/>
</dbReference>
<feature type="compositionally biased region" description="Acidic residues" evidence="1">
    <location>
        <begin position="86"/>
        <end position="138"/>
    </location>
</feature>
<dbReference type="OMA" id="LAKANCD"/>
<dbReference type="InParanoid" id="G4Z8R0"/>
<feature type="region of interest" description="Disordered" evidence="1">
    <location>
        <begin position="57"/>
        <end position="167"/>
    </location>
</feature>